<dbReference type="InterPro" id="IPR058647">
    <property type="entry name" value="BSH_CzcB-like"/>
</dbReference>
<name>A0A939IJA1_CLOAM</name>
<gene>
    <name evidence="6" type="ORF">JYB65_11005</name>
</gene>
<evidence type="ECO:0000313" key="6">
    <source>
        <dbReference type="EMBL" id="MBN7773891.1"/>
    </source>
</evidence>
<dbReference type="Gene3D" id="2.40.30.170">
    <property type="match status" value="1"/>
</dbReference>
<evidence type="ECO:0000256" key="1">
    <source>
        <dbReference type="ARBA" id="ARBA00004196"/>
    </source>
</evidence>
<proteinExistence type="predicted"/>
<reference evidence="6" key="1">
    <citation type="submission" date="2021-02" db="EMBL/GenBank/DDBJ databases">
        <title>Abyssanaerobacter marinus gen.nov., sp., nov, anaerobic bacterium isolated from the Onnuri vent field of Indian Ocean and suggestion of Mogibacteriaceae fam. nov., and proposal of reclassification of ambiguous this family's genus member.</title>
        <authorList>
            <person name="Kim Y.J."/>
            <person name="Yang J.-A."/>
        </authorList>
    </citation>
    <scope>NUCLEOTIDE SEQUENCE</scope>
    <source>
        <strain evidence="6">DSM 2634</strain>
    </source>
</reference>
<feature type="domain" description="CzcB-like barrel-sandwich hybrid" evidence="5">
    <location>
        <begin position="55"/>
        <end position="243"/>
    </location>
</feature>
<organism evidence="6 7">
    <name type="scientific">Clostridium aminobutyricum</name>
    <dbReference type="NCBI Taxonomy" id="33953"/>
    <lineage>
        <taxon>Bacteria</taxon>
        <taxon>Bacillati</taxon>
        <taxon>Bacillota</taxon>
        <taxon>Clostridia</taxon>
        <taxon>Eubacteriales</taxon>
        <taxon>Clostridiaceae</taxon>
        <taxon>Clostridium</taxon>
    </lineage>
</organism>
<dbReference type="RefSeq" id="WP_206582733.1">
    <property type="nucleotide sequence ID" value="NZ_JAFJZZ010000005.1"/>
</dbReference>
<dbReference type="Gene3D" id="1.10.287.470">
    <property type="entry name" value="Helix hairpin bin"/>
    <property type="match status" value="1"/>
</dbReference>
<dbReference type="Gene3D" id="2.40.50.100">
    <property type="match status" value="2"/>
</dbReference>
<feature type="coiled-coil region" evidence="3">
    <location>
        <begin position="119"/>
        <end position="146"/>
    </location>
</feature>
<keyword evidence="4" id="KW-0472">Membrane</keyword>
<feature type="transmembrane region" description="Helical" evidence="4">
    <location>
        <begin position="17"/>
        <end position="34"/>
    </location>
</feature>
<keyword evidence="4" id="KW-1133">Transmembrane helix</keyword>
<protein>
    <submittedName>
        <fullName evidence="6">HlyD family efflux transporter periplasmic adaptor subunit</fullName>
    </submittedName>
</protein>
<evidence type="ECO:0000256" key="3">
    <source>
        <dbReference type="SAM" id="Coils"/>
    </source>
</evidence>
<dbReference type="EMBL" id="JAFJZZ010000005">
    <property type="protein sequence ID" value="MBN7773891.1"/>
    <property type="molecule type" value="Genomic_DNA"/>
</dbReference>
<dbReference type="SUPFAM" id="SSF56954">
    <property type="entry name" value="Outer membrane efflux proteins (OEP)"/>
    <property type="match status" value="1"/>
</dbReference>
<comment type="caution">
    <text evidence="6">The sequence shown here is derived from an EMBL/GenBank/DDBJ whole genome shotgun (WGS) entry which is preliminary data.</text>
</comment>
<sequence>MGNQIGIHGKKEKIKKVVMFIVIVLIISIIAIYFQGKQKGGIIGEVESAMVTHASEVSGKIVSCPVQLGSPVKTGDVIAVIDDTSQRYMVEQLELNVQKAQLAIGSTTIGKGGTADNNYSAAKAAYKNAQASLSKASEDYRKAQDLFAGAAISKERLDTAKLAYDSAASALEGAKSSLDNITDQTASNSANLDVALLQSQLVQQQENLEKYTITASCDGTIMSLNYKQGDMVQLGYDVADVSDASEKYAVFYFPKDHLQQLTYDKTITVYLPHNAKQDSKSVEGIIKFIDVKSEYTPKDLQTSANKNRESVKVKALLPADCSVNPGQEVRIDIDK</sequence>
<comment type="subcellular location">
    <subcellularLocation>
        <location evidence="1">Cell envelope</location>
    </subcellularLocation>
</comment>
<dbReference type="AlphaFoldDB" id="A0A939IJA1"/>
<evidence type="ECO:0000259" key="5">
    <source>
        <dbReference type="Pfam" id="PF25973"/>
    </source>
</evidence>
<evidence type="ECO:0000313" key="7">
    <source>
        <dbReference type="Proteomes" id="UP000664545"/>
    </source>
</evidence>
<evidence type="ECO:0000256" key="4">
    <source>
        <dbReference type="SAM" id="Phobius"/>
    </source>
</evidence>
<dbReference type="Pfam" id="PF25973">
    <property type="entry name" value="BSH_CzcB"/>
    <property type="match status" value="1"/>
</dbReference>
<keyword evidence="4" id="KW-0812">Transmembrane</keyword>
<dbReference type="GO" id="GO:0030313">
    <property type="term" value="C:cell envelope"/>
    <property type="evidence" value="ECO:0007669"/>
    <property type="project" value="UniProtKB-SubCell"/>
</dbReference>
<keyword evidence="2 3" id="KW-0175">Coiled coil</keyword>
<keyword evidence="7" id="KW-1185">Reference proteome</keyword>
<dbReference type="PANTHER" id="PTHR32347:SF23">
    <property type="entry name" value="BLL5650 PROTEIN"/>
    <property type="match status" value="1"/>
</dbReference>
<dbReference type="SUPFAM" id="SSF111369">
    <property type="entry name" value="HlyD-like secretion proteins"/>
    <property type="match status" value="1"/>
</dbReference>
<dbReference type="PANTHER" id="PTHR32347">
    <property type="entry name" value="EFFLUX SYSTEM COMPONENT YKNX-RELATED"/>
    <property type="match status" value="1"/>
</dbReference>
<accession>A0A939IJA1</accession>
<evidence type="ECO:0000256" key="2">
    <source>
        <dbReference type="ARBA" id="ARBA00023054"/>
    </source>
</evidence>
<dbReference type="InterPro" id="IPR050465">
    <property type="entry name" value="UPF0194_transport"/>
</dbReference>
<dbReference type="Proteomes" id="UP000664545">
    <property type="component" value="Unassembled WGS sequence"/>
</dbReference>